<keyword evidence="2" id="KW-0812">Transmembrane</keyword>
<evidence type="ECO:0000256" key="3">
    <source>
        <dbReference type="SAM" id="SignalP"/>
    </source>
</evidence>
<reference evidence="4 5" key="1">
    <citation type="submission" date="2015-10" db="EMBL/GenBank/DDBJ databases">
        <title>Genome analyses suggest a sexual origin of heterokaryosis in a supposedly ancient asexual fungus.</title>
        <authorList>
            <person name="Ropars J."/>
            <person name="Sedzielewska K."/>
            <person name="Noel J."/>
            <person name="Charron P."/>
            <person name="Farinelli L."/>
            <person name="Marton T."/>
            <person name="Kruger M."/>
            <person name="Pelin A."/>
            <person name="Brachmann A."/>
            <person name="Corradi N."/>
        </authorList>
    </citation>
    <scope>NUCLEOTIDE SEQUENCE [LARGE SCALE GENOMIC DNA]</scope>
    <source>
        <strain evidence="4 5">A4</strain>
    </source>
</reference>
<feature type="signal peptide" evidence="3">
    <location>
        <begin position="1"/>
        <end position="20"/>
    </location>
</feature>
<dbReference type="PANTHER" id="PTHR23244:SF456">
    <property type="entry name" value="MULTIPLE EPIDERMAL GROWTH FACTOR-LIKE DOMAINS PROTEIN 8"/>
    <property type="match status" value="1"/>
</dbReference>
<protein>
    <submittedName>
        <fullName evidence="4">Galactose oxidase</fullName>
    </submittedName>
</protein>
<dbReference type="Proteomes" id="UP000234323">
    <property type="component" value="Unassembled WGS sequence"/>
</dbReference>
<keyword evidence="2" id="KW-1133">Transmembrane helix</keyword>
<dbReference type="SUPFAM" id="SSF50965">
    <property type="entry name" value="Galactose oxidase, central domain"/>
    <property type="match status" value="1"/>
</dbReference>
<dbReference type="Pfam" id="PF24681">
    <property type="entry name" value="Kelch_KLHDC2_KLHL20_DRC7"/>
    <property type="match status" value="1"/>
</dbReference>
<dbReference type="VEuPathDB" id="FungiDB:RhiirA1_472378"/>
<name>A0A2I1G2S6_9GLOM</name>
<feature type="chain" id="PRO_5014196191" evidence="3">
    <location>
        <begin position="21"/>
        <end position="437"/>
    </location>
</feature>
<dbReference type="InterPro" id="IPR011043">
    <property type="entry name" value="Gal_Oxase/kelch_b-propeller"/>
</dbReference>
<dbReference type="VEuPathDB" id="FungiDB:RhiirFUN_020688"/>
<evidence type="ECO:0000256" key="2">
    <source>
        <dbReference type="SAM" id="Phobius"/>
    </source>
</evidence>
<evidence type="ECO:0000256" key="1">
    <source>
        <dbReference type="SAM" id="MobiDB-lite"/>
    </source>
</evidence>
<keyword evidence="5" id="KW-1185">Reference proteome</keyword>
<dbReference type="AlphaFoldDB" id="A0A2I1G2S6"/>
<feature type="compositionally biased region" description="Low complexity" evidence="1">
    <location>
        <begin position="367"/>
        <end position="379"/>
    </location>
</feature>
<evidence type="ECO:0000313" key="5">
    <source>
        <dbReference type="Proteomes" id="UP000234323"/>
    </source>
</evidence>
<dbReference type="OrthoDB" id="10251809at2759"/>
<dbReference type="VEuPathDB" id="FungiDB:FUN_006288"/>
<gene>
    <name evidence="4" type="ORF">RhiirA4_454413</name>
</gene>
<evidence type="ECO:0000313" key="4">
    <source>
        <dbReference type="EMBL" id="PKY40937.1"/>
    </source>
</evidence>
<keyword evidence="2" id="KW-0472">Membrane</keyword>
<dbReference type="SUPFAM" id="SSF117281">
    <property type="entry name" value="Kelch motif"/>
    <property type="match status" value="1"/>
</dbReference>
<sequence>MIKLQVFFLVIILSTEICHSIIPIERSAQSSILADKKLFFFGGMSSQLLSSFNQILYLDVSKPFNTTNPPFEILNVSIPFRSSYATALFSPLKNEVYLFGGFMRNELNDDNMFGNHISVLISFNLENNGWNFTFTKTNGIAPENRRLINGVINNKTGKFYIFGGVNDTFTGATTNSIAFNDMNIFDTISLTWSKGSAEGSPLPLIGYTATLLSNGIIVFIGGEERPYNYNVSLNQLALYDTKVDQWSSMRAQGITLENRSYHSAVLTSDERIIVFGGDNFLNQYQLAVLNTKVVPYEWSVPTPAPPLPLTTYSHSATLVGNYMFINFGKVDYVDSNHEQLPYFYILDIRNFTWVAQYEPEQLSQLPNSTNTVNTSTTNSPGLSVETPSDNDKKIGIIIGAVGLSVVTVAGLLIGYKYYKKQRVHRYAKQAKQCVSYN</sequence>
<feature type="transmembrane region" description="Helical" evidence="2">
    <location>
        <begin position="394"/>
        <end position="415"/>
    </location>
</feature>
<proteinExistence type="predicted"/>
<comment type="caution">
    <text evidence="4">The sequence shown here is derived from an EMBL/GenBank/DDBJ whole genome shotgun (WGS) entry which is preliminary data.</text>
</comment>
<dbReference type="EMBL" id="LLXI01000124">
    <property type="protein sequence ID" value="PKY40937.1"/>
    <property type="molecule type" value="Genomic_DNA"/>
</dbReference>
<dbReference type="InterPro" id="IPR015915">
    <property type="entry name" value="Kelch-typ_b-propeller"/>
</dbReference>
<feature type="region of interest" description="Disordered" evidence="1">
    <location>
        <begin position="365"/>
        <end position="386"/>
    </location>
</feature>
<dbReference type="PANTHER" id="PTHR23244">
    <property type="entry name" value="KELCH REPEAT DOMAIN"/>
    <property type="match status" value="1"/>
</dbReference>
<accession>A0A2I1G2S6</accession>
<dbReference type="Gene3D" id="2.120.10.80">
    <property type="entry name" value="Kelch-type beta propeller"/>
    <property type="match status" value="2"/>
</dbReference>
<organism evidence="4 5">
    <name type="scientific">Rhizophagus irregularis</name>
    <dbReference type="NCBI Taxonomy" id="588596"/>
    <lineage>
        <taxon>Eukaryota</taxon>
        <taxon>Fungi</taxon>
        <taxon>Fungi incertae sedis</taxon>
        <taxon>Mucoromycota</taxon>
        <taxon>Glomeromycotina</taxon>
        <taxon>Glomeromycetes</taxon>
        <taxon>Glomerales</taxon>
        <taxon>Glomeraceae</taxon>
        <taxon>Rhizophagus</taxon>
    </lineage>
</organism>
<keyword evidence="3" id="KW-0732">Signal</keyword>